<feature type="compositionally biased region" description="Polar residues" evidence="1">
    <location>
        <begin position="97"/>
        <end position="109"/>
    </location>
</feature>
<proteinExistence type="predicted"/>
<evidence type="ECO:0000313" key="2">
    <source>
        <dbReference type="EMBL" id="CAL1535436.1"/>
    </source>
</evidence>
<comment type="caution">
    <text evidence="2">The sequence shown here is derived from an EMBL/GenBank/DDBJ whole genome shotgun (WGS) entry which is preliminary data.</text>
</comment>
<name>A0AAV2HT05_LYMST</name>
<reference evidence="2 3" key="1">
    <citation type="submission" date="2024-04" db="EMBL/GenBank/DDBJ databases">
        <authorList>
            <consortium name="Genoscope - CEA"/>
            <person name="William W."/>
        </authorList>
    </citation>
    <scope>NUCLEOTIDE SEQUENCE [LARGE SCALE GENOMIC DNA]</scope>
</reference>
<feature type="compositionally biased region" description="Low complexity" evidence="1">
    <location>
        <begin position="216"/>
        <end position="231"/>
    </location>
</feature>
<protein>
    <submittedName>
        <fullName evidence="2">Uncharacterized protein</fullName>
    </submittedName>
</protein>
<dbReference type="Proteomes" id="UP001497497">
    <property type="component" value="Unassembled WGS sequence"/>
</dbReference>
<evidence type="ECO:0000256" key="1">
    <source>
        <dbReference type="SAM" id="MobiDB-lite"/>
    </source>
</evidence>
<dbReference type="EMBL" id="CAXITT010000202">
    <property type="protein sequence ID" value="CAL1535436.1"/>
    <property type="molecule type" value="Genomic_DNA"/>
</dbReference>
<organism evidence="2 3">
    <name type="scientific">Lymnaea stagnalis</name>
    <name type="common">Great pond snail</name>
    <name type="synonym">Helix stagnalis</name>
    <dbReference type="NCBI Taxonomy" id="6523"/>
    <lineage>
        <taxon>Eukaryota</taxon>
        <taxon>Metazoa</taxon>
        <taxon>Spiralia</taxon>
        <taxon>Lophotrochozoa</taxon>
        <taxon>Mollusca</taxon>
        <taxon>Gastropoda</taxon>
        <taxon>Heterobranchia</taxon>
        <taxon>Euthyneura</taxon>
        <taxon>Panpulmonata</taxon>
        <taxon>Hygrophila</taxon>
        <taxon>Lymnaeoidea</taxon>
        <taxon>Lymnaeidae</taxon>
        <taxon>Lymnaea</taxon>
    </lineage>
</organism>
<feature type="region of interest" description="Disordered" evidence="1">
    <location>
        <begin position="80"/>
        <end position="131"/>
    </location>
</feature>
<keyword evidence="3" id="KW-1185">Reference proteome</keyword>
<dbReference type="AlphaFoldDB" id="A0AAV2HT05"/>
<feature type="region of interest" description="Disordered" evidence="1">
    <location>
        <begin position="205"/>
        <end position="250"/>
    </location>
</feature>
<sequence length="262" mass="28553">MVTEEPGEPVTINQFKHDTTSLNRRNVFEYLEIAATGENIKNVRKTPRQLSRNLSVISDDVFSSNLSLPTADSGLANDLSDSDDNFNNRESKGVGHSQFSFNPNPSNAPVTFHRSSRISPSQRKQLLPGSPVSNIEKEAAHRGLPTTSIFTTPNKSLLQTDAMFNSSDEEDDGVGSRLVSSFEIDKDPQSSMINDSVRSAIDSVLNDDDNEDSQTSWSSSAHRPPSSTSSSIHHNMFHSSSPAIPPSHDADLDAAVQSILNN</sequence>
<gene>
    <name evidence="2" type="ORF">GSLYS_00009396001</name>
</gene>
<accession>A0AAV2HT05</accession>
<evidence type="ECO:0000313" key="3">
    <source>
        <dbReference type="Proteomes" id="UP001497497"/>
    </source>
</evidence>